<evidence type="ECO:0000313" key="3">
    <source>
        <dbReference type="EMBL" id="ACU45297.1"/>
    </source>
</evidence>
<reference evidence="3" key="1">
    <citation type="submission" date="2008-12" db="EMBL/GenBank/DDBJ databases">
        <authorList>
            <person name="Zhang H."/>
            <person name="Lin S."/>
        </authorList>
    </citation>
    <scope>NUCLEOTIDE SEQUENCE</scope>
    <source>
        <strain evidence="3">CCMP1975</strain>
    </source>
</reference>
<dbReference type="GO" id="GO:0016020">
    <property type="term" value="C:membrane"/>
    <property type="evidence" value="ECO:0007669"/>
    <property type="project" value="InterPro"/>
</dbReference>
<dbReference type="EMBL" id="FJ600290">
    <property type="protein sequence ID" value="ACU45297.1"/>
    <property type="molecule type" value="mRNA"/>
</dbReference>
<dbReference type="SUPFAM" id="SSF53448">
    <property type="entry name" value="Nucleotide-diphospho-sugar transferases"/>
    <property type="match status" value="1"/>
</dbReference>
<comment type="similarity">
    <text evidence="1">Belongs to the glycosyltransferase 15 family.</text>
</comment>
<proteinExistence type="evidence at transcript level"/>
<name>E8Z767_KARVE</name>
<keyword evidence="3" id="KW-0328">Glycosyltransferase</keyword>
<protein>
    <submittedName>
        <fullName evidence="3">Mannosyltransferase-like</fullName>
    </submittedName>
</protein>
<evidence type="ECO:0000256" key="2">
    <source>
        <dbReference type="ARBA" id="ARBA00022679"/>
    </source>
</evidence>
<dbReference type="InterPro" id="IPR002685">
    <property type="entry name" value="Glyco_trans_15"/>
</dbReference>
<dbReference type="InterPro" id="IPR029044">
    <property type="entry name" value="Nucleotide-diphossugar_trans"/>
</dbReference>
<dbReference type="GO" id="GO:0000030">
    <property type="term" value="F:mannosyltransferase activity"/>
    <property type="evidence" value="ECO:0007669"/>
    <property type="project" value="InterPro"/>
</dbReference>
<dbReference type="Pfam" id="PF01793">
    <property type="entry name" value="Glyco_transf_15"/>
    <property type="match status" value="1"/>
</dbReference>
<feature type="non-terminal residue" evidence="3">
    <location>
        <position position="1"/>
    </location>
</feature>
<reference evidence="3" key="2">
    <citation type="book" date="2010" name="PROCEEDINGS OF 13TH INTERNATIONAL CONFERENCE ON HARMFUL ALGAE" publisher="International Society For The Study of Harmful Algae" city="Hong Kong, China">
        <title>Dinoflagellate meta-transcriptomics enabled by spliced leader.</title>
        <editorList>
            <person name="Unknown A."/>
        </editorList>
        <authorList>
            <person name="Lin S."/>
            <person name="Zhang H."/>
        </authorList>
    </citation>
    <scope>NUCLEOTIDE SEQUENCE</scope>
    <source>
        <strain evidence="3">CCMP1975</strain>
    </source>
</reference>
<sequence length="100" mass="11129">DFFRYLDSVGGFWLYRWGDHAVRTIAVALWLDEGKLMKMGVPYGHQNTCRCGEEHPDEVCIRSSVSDWWQCVPRSDAGPGAQVASGDIGTVHEVVLFGGE</sequence>
<organism evidence="3">
    <name type="scientific">Karlodinium veneficum</name>
    <name type="common">Dinoflagellate</name>
    <name type="synonym">Karlodinium micrum</name>
    <dbReference type="NCBI Taxonomy" id="407301"/>
    <lineage>
        <taxon>Eukaryota</taxon>
        <taxon>Sar</taxon>
        <taxon>Alveolata</taxon>
        <taxon>Dinophyceae</taxon>
        <taxon>Gymnodiniales</taxon>
        <taxon>Kareniaceae</taxon>
        <taxon>Karlodinium</taxon>
    </lineage>
</organism>
<dbReference type="AlphaFoldDB" id="E8Z767"/>
<dbReference type="Gene3D" id="3.90.550.10">
    <property type="entry name" value="Spore Coat Polysaccharide Biosynthesis Protein SpsA, Chain A"/>
    <property type="match status" value="1"/>
</dbReference>
<keyword evidence="2 3" id="KW-0808">Transferase</keyword>
<evidence type="ECO:0000256" key="1">
    <source>
        <dbReference type="ARBA" id="ARBA00007677"/>
    </source>
</evidence>
<accession>E8Z767</accession>